<feature type="domain" description="SpaA-like prealbumin fold" evidence="3">
    <location>
        <begin position="810"/>
        <end position="899"/>
    </location>
</feature>
<dbReference type="EMBL" id="BAAALX010000013">
    <property type="protein sequence ID" value="GAA1521535.1"/>
    <property type="molecule type" value="Genomic_DNA"/>
</dbReference>
<reference evidence="7" key="1">
    <citation type="journal article" date="2019" name="Int. J. Syst. Evol. Microbiol.">
        <title>The Global Catalogue of Microorganisms (GCM) 10K type strain sequencing project: providing services to taxonomists for standard genome sequencing and annotation.</title>
        <authorList>
            <consortium name="The Broad Institute Genomics Platform"/>
            <consortium name="The Broad Institute Genome Sequencing Center for Infectious Disease"/>
            <person name="Wu L."/>
            <person name="Ma J."/>
        </authorList>
    </citation>
    <scope>NUCLEOTIDE SEQUENCE [LARGE SCALE GENOMIC DNA]</scope>
    <source>
        <strain evidence="7">JCM 13318</strain>
    </source>
</reference>
<dbReference type="Proteomes" id="UP001500177">
    <property type="component" value="Unassembled WGS sequence"/>
</dbReference>
<feature type="transmembrane region" description="Helical" evidence="2">
    <location>
        <begin position="927"/>
        <end position="947"/>
    </location>
</feature>
<dbReference type="InterPro" id="IPR048834">
    <property type="entry name" value="SpaA_pre-album"/>
</dbReference>
<protein>
    <submittedName>
        <fullName evidence="6">Uncharacterized protein</fullName>
    </submittedName>
</protein>
<sequence length="956" mass="98791">MALTSLTPPRNPQGGPYYPRMTVFFCAVLAYVLLVALSGVLHAPSPAAAANAHESSYSEASETKAKPVPKTKALDDGNPPATDKADESGSLKPQEASAQAASLLCTPGTVYGVSATGQLQQVSSNGIVTNIGSPATGTSSFNGLGIGTGATPIFGYERTNNARTATIYTFNSATEKWTQTGSPFNTTTAANGSFDGSLVAGAVDLASQSGRFYFGGFTSNGQQFKIYRYNPSANTFEYKGYVDTSTGAGSTNNGDIAFDSQGNLFIVRGSGTTTTIFSVTNDALAAASGGKINASGSRGVTTIGSVNGVAFDSQGKAYLGNSNTVASYDMPNWSNPTTVTTGANSTDLASCSSPATITLEKDVKKRVATGDQFGLSLSQGGTVLGSTTTEGTSTGVQSQRVGPLPVARGTAIRFSETAAGTTDLSKYASSYSCTADGAPISPTGDGTSATITIPSSGNEIVCRLVNSPMTADVTINKQTQNQTGGDQKNASGWTVGATATATSGTVSQSPTAATQQTGTDGNAKWTLNFNSKTASARLAVLEQQQSGFEFVSGACKITRLDGTSTNVTLTGAGSQTLSQSIVPGDDVSCGYINKKRGADVTVNKTWNIDGKTYANGSQPEGISAKLLLDPSGAPSTDPAFGQRRTGFALGDSVKIGETTTIDAQKFPGCTMKSKTISGDGINGTMPLTDNFSTTLPSSSNTYSVTNTIECQTLTIIKKVENDNGGTLTPADWNKRLFATPSSGSKLTYDSGEKKYVPTGSFTITEDTLVGYDQNSIDCTGATYNNETKTVAIKAGQNAVCTVTNNDSSGTASWKKTNNGGEALDGSEWTLRGPDGSEITIDDCVADSAEGCTGRDVDPEAGTFRINGLDWGDYTLIETRAPAGYVLDETEHEFTITREQLDHQFDAPFVNEQAESPQLPLTGGTGTVGFVIGGVALLAGCAAGVIWLQRRRSQEGS</sequence>
<evidence type="ECO:0000259" key="5">
    <source>
        <dbReference type="Pfam" id="PF20674"/>
    </source>
</evidence>
<keyword evidence="2" id="KW-0812">Transmembrane</keyword>
<name>A0ABP4LGF5_9MICO</name>
<dbReference type="InterPro" id="IPR041033">
    <property type="entry name" value="SpaA_PFL_dom_1"/>
</dbReference>
<evidence type="ECO:0000256" key="1">
    <source>
        <dbReference type="SAM" id="MobiDB-lite"/>
    </source>
</evidence>
<dbReference type="SUPFAM" id="SSF63829">
    <property type="entry name" value="Calcium-dependent phosphotriesterase"/>
    <property type="match status" value="1"/>
</dbReference>
<keyword evidence="2" id="KW-0472">Membrane</keyword>
<proteinExistence type="predicted"/>
<dbReference type="Pfam" id="PF19403">
    <property type="entry name" value="SpaA_2"/>
    <property type="match status" value="1"/>
</dbReference>
<feature type="domain" description="SpaA-like prealbumin fold" evidence="4">
    <location>
        <begin position="711"/>
        <end position="802"/>
    </location>
</feature>
<evidence type="ECO:0000259" key="3">
    <source>
        <dbReference type="Pfam" id="PF17802"/>
    </source>
</evidence>
<keyword evidence="7" id="KW-1185">Reference proteome</keyword>
<comment type="caution">
    <text evidence="6">The sequence shown here is derived from an EMBL/GenBank/DDBJ whole genome shotgun (WGS) entry which is preliminary data.</text>
</comment>
<dbReference type="InterPro" id="IPR013783">
    <property type="entry name" value="Ig-like_fold"/>
</dbReference>
<evidence type="ECO:0000313" key="6">
    <source>
        <dbReference type="EMBL" id="GAA1521535.1"/>
    </source>
</evidence>
<dbReference type="Pfam" id="PF20674">
    <property type="entry name" value="SpaA_3"/>
    <property type="match status" value="1"/>
</dbReference>
<dbReference type="Pfam" id="PF17802">
    <property type="entry name" value="SpaA"/>
    <property type="match status" value="1"/>
</dbReference>
<dbReference type="InterPro" id="IPR045826">
    <property type="entry name" value="SpaA_PFL_dom_2"/>
</dbReference>
<evidence type="ECO:0000256" key="2">
    <source>
        <dbReference type="SAM" id="Phobius"/>
    </source>
</evidence>
<feature type="region of interest" description="Disordered" evidence="1">
    <location>
        <begin position="53"/>
        <end position="93"/>
    </location>
</feature>
<evidence type="ECO:0000259" key="4">
    <source>
        <dbReference type="Pfam" id="PF19403"/>
    </source>
</evidence>
<dbReference type="Gene3D" id="2.60.40.10">
    <property type="entry name" value="Immunoglobulins"/>
    <property type="match status" value="1"/>
</dbReference>
<feature type="domain" description="SpaA-like prealbumin fold" evidence="5">
    <location>
        <begin position="356"/>
        <end position="468"/>
    </location>
</feature>
<keyword evidence="2" id="KW-1133">Transmembrane helix</keyword>
<evidence type="ECO:0000313" key="7">
    <source>
        <dbReference type="Proteomes" id="UP001500177"/>
    </source>
</evidence>
<accession>A0ABP4LGF5</accession>
<organism evidence="6 7">
    <name type="scientific">Brevibacterium permense</name>
    <dbReference type="NCBI Taxonomy" id="234834"/>
    <lineage>
        <taxon>Bacteria</taxon>
        <taxon>Bacillati</taxon>
        <taxon>Actinomycetota</taxon>
        <taxon>Actinomycetes</taxon>
        <taxon>Micrococcales</taxon>
        <taxon>Brevibacteriaceae</taxon>
        <taxon>Brevibacterium</taxon>
    </lineage>
</organism>
<gene>
    <name evidence="6" type="ORF">GCM10009690_26000</name>
</gene>
<dbReference type="NCBIfam" id="TIGR01167">
    <property type="entry name" value="LPXTG_anchor"/>
    <property type="match status" value="1"/>
</dbReference>